<proteinExistence type="predicted"/>
<dbReference type="Gene3D" id="3.30.310.70">
    <property type="entry name" value="TT1751-like domain"/>
    <property type="match status" value="1"/>
</dbReference>
<gene>
    <name evidence="2" type="ORF">MAUB_32310</name>
</gene>
<dbReference type="InterPro" id="IPR035923">
    <property type="entry name" value="TT1751-like_sf"/>
</dbReference>
<sequence length="170" mass="18552">MSTIDAQEIPFSGVRVRFGSDKTFDELSDSLFSDIGAEPAHITDLPALADRDWAAFAADVQRQAGPSDFMLMHLIDHTVWLSTAGVERKALRVILGNPLIAITMIRHDLTAGLFAPVEILLMEEDDDRSSLTYVKPSSLMVIEDNEALRAAALILDDKLAALATKVVSTE</sequence>
<keyword evidence="3" id="KW-1185">Reference proteome</keyword>
<dbReference type="CDD" id="cd14797">
    <property type="entry name" value="DUF302"/>
    <property type="match status" value="1"/>
</dbReference>
<evidence type="ECO:0000313" key="3">
    <source>
        <dbReference type="Proteomes" id="UP000465609"/>
    </source>
</evidence>
<feature type="domain" description="DUF302" evidence="1">
    <location>
        <begin position="75"/>
        <end position="136"/>
    </location>
</feature>
<evidence type="ECO:0000259" key="1">
    <source>
        <dbReference type="Pfam" id="PF03625"/>
    </source>
</evidence>
<dbReference type="SUPFAM" id="SSF103247">
    <property type="entry name" value="TT1751-like"/>
    <property type="match status" value="1"/>
</dbReference>
<dbReference type="Pfam" id="PF03625">
    <property type="entry name" value="DUF302"/>
    <property type="match status" value="1"/>
</dbReference>
<dbReference type="EMBL" id="AP022577">
    <property type="protein sequence ID" value="BBX85358.1"/>
    <property type="molecule type" value="Genomic_DNA"/>
</dbReference>
<accession>A0ABM7IFA8</accession>
<evidence type="ECO:0000313" key="2">
    <source>
        <dbReference type="EMBL" id="BBX85358.1"/>
    </source>
</evidence>
<dbReference type="Proteomes" id="UP000465609">
    <property type="component" value="Chromosome"/>
</dbReference>
<dbReference type="InterPro" id="IPR005180">
    <property type="entry name" value="DUF302"/>
</dbReference>
<organism evidence="2 3">
    <name type="scientific">Mycolicibacterium aubagnense</name>
    <dbReference type="NCBI Taxonomy" id="319707"/>
    <lineage>
        <taxon>Bacteria</taxon>
        <taxon>Bacillati</taxon>
        <taxon>Actinomycetota</taxon>
        <taxon>Actinomycetes</taxon>
        <taxon>Mycobacteriales</taxon>
        <taxon>Mycobacteriaceae</taxon>
        <taxon>Mycolicibacterium</taxon>
    </lineage>
</organism>
<protein>
    <recommendedName>
        <fullName evidence="1">DUF302 domain-containing protein</fullName>
    </recommendedName>
</protein>
<reference evidence="2 3" key="1">
    <citation type="journal article" date="2019" name="Emerg. Microbes Infect.">
        <title>Comprehensive subspecies identification of 175 nontuberculous mycobacteria species based on 7547 genomic profiles.</title>
        <authorList>
            <person name="Matsumoto Y."/>
            <person name="Kinjo T."/>
            <person name="Motooka D."/>
            <person name="Nabeya D."/>
            <person name="Jung N."/>
            <person name="Uechi K."/>
            <person name="Horii T."/>
            <person name="Iida T."/>
            <person name="Fujita J."/>
            <person name="Nakamura S."/>
        </authorList>
    </citation>
    <scope>NUCLEOTIDE SEQUENCE [LARGE SCALE GENOMIC DNA]</scope>
    <source>
        <strain evidence="2 3">JCM 15296</strain>
    </source>
</reference>
<name>A0ABM7IFA8_9MYCO</name>